<name>A0A7S3EQD0_9EUKA</name>
<accession>A0A7S3EQD0</accession>
<dbReference type="EMBL" id="HBHX01003235">
    <property type="protein sequence ID" value="CAE0099717.1"/>
    <property type="molecule type" value="Transcribed_RNA"/>
</dbReference>
<reference evidence="1" key="1">
    <citation type="submission" date="2021-01" db="EMBL/GenBank/DDBJ databases">
        <authorList>
            <person name="Corre E."/>
            <person name="Pelletier E."/>
            <person name="Niang G."/>
            <person name="Scheremetjew M."/>
            <person name="Finn R."/>
            <person name="Kale V."/>
            <person name="Holt S."/>
            <person name="Cochrane G."/>
            <person name="Meng A."/>
            <person name="Brown T."/>
            <person name="Cohen L."/>
        </authorList>
    </citation>
    <scope>NUCLEOTIDE SEQUENCE</scope>
    <source>
        <strain evidence="1">CCMP281</strain>
    </source>
</reference>
<gene>
    <name evidence="1" type="ORF">HERI1096_LOCUS1807</name>
</gene>
<sequence>MMATDERVITERRLAEITPRNSAGLEEDADTACAVEAHALSEALDTLQPPEPPLTSELGVLAALTVALEEQLVLPPPEPVLMSKLAISIASMVEAEQGPMPPGEPTLSSVLGLRCALTIALEEGSVPPPEPILVSELGKRCAADISPMVERTAKGAPSAGSGAKAFPTGTHPAVARKLQCF</sequence>
<proteinExistence type="predicted"/>
<protein>
    <submittedName>
        <fullName evidence="1">Uncharacterized protein</fullName>
    </submittedName>
</protein>
<organism evidence="1">
    <name type="scientific">Haptolina ericina</name>
    <dbReference type="NCBI Taxonomy" id="156174"/>
    <lineage>
        <taxon>Eukaryota</taxon>
        <taxon>Haptista</taxon>
        <taxon>Haptophyta</taxon>
        <taxon>Prymnesiophyceae</taxon>
        <taxon>Prymnesiales</taxon>
        <taxon>Prymnesiaceae</taxon>
        <taxon>Haptolina</taxon>
    </lineage>
</organism>
<evidence type="ECO:0000313" key="1">
    <source>
        <dbReference type="EMBL" id="CAE0099717.1"/>
    </source>
</evidence>
<dbReference type="AlphaFoldDB" id="A0A7S3EQD0"/>